<dbReference type="SMART" id="SM00345">
    <property type="entry name" value="HTH_GNTR"/>
    <property type="match status" value="1"/>
</dbReference>
<dbReference type="PANTHER" id="PTHR46577:SF2">
    <property type="entry name" value="TRANSCRIPTIONAL REGULATORY PROTEIN"/>
    <property type="match status" value="1"/>
</dbReference>
<evidence type="ECO:0000313" key="11">
    <source>
        <dbReference type="Proteomes" id="UP001159179"/>
    </source>
</evidence>
<evidence type="ECO:0000256" key="4">
    <source>
        <dbReference type="ARBA" id="ARBA00022679"/>
    </source>
</evidence>
<dbReference type="GO" id="GO:0008483">
    <property type="term" value="F:transaminase activity"/>
    <property type="evidence" value="ECO:0007669"/>
    <property type="project" value="UniProtKB-KW"/>
</dbReference>
<dbReference type="SUPFAM" id="SSF53383">
    <property type="entry name" value="PLP-dependent transferases"/>
    <property type="match status" value="1"/>
</dbReference>
<evidence type="ECO:0000256" key="1">
    <source>
        <dbReference type="ARBA" id="ARBA00001933"/>
    </source>
</evidence>
<dbReference type="Gene3D" id="3.40.640.10">
    <property type="entry name" value="Type I PLP-dependent aspartate aminotransferase-like (Major domain)"/>
    <property type="match status" value="1"/>
</dbReference>
<evidence type="ECO:0000256" key="7">
    <source>
        <dbReference type="ARBA" id="ARBA00023125"/>
    </source>
</evidence>
<dbReference type="InterPro" id="IPR036388">
    <property type="entry name" value="WH-like_DNA-bd_sf"/>
</dbReference>
<evidence type="ECO:0000256" key="2">
    <source>
        <dbReference type="ARBA" id="ARBA00005384"/>
    </source>
</evidence>
<dbReference type="FunFam" id="1.10.10.10:FF:000079">
    <property type="entry name" value="GntR family transcriptional regulator"/>
    <property type="match status" value="1"/>
</dbReference>
<dbReference type="PANTHER" id="PTHR46577">
    <property type="entry name" value="HTH-TYPE TRANSCRIPTIONAL REGULATORY PROTEIN GABR"/>
    <property type="match status" value="1"/>
</dbReference>
<dbReference type="SUPFAM" id="SSF46785">
    <property type="entry name" value="Winged helix' DNA-binding domain"/>
    <property type="match status" value="1"/>
</dbReference>
<dbReference type="Pfam" id="PF00392">
    <property type="entry name" value="GntR"/>
    <property type="match status" value="1"/>
</dbReference>
<dbReference type="RefSeq" id="WP_280616128.1">
    <property type="nucleotide sequence ID" value="NZ_JAROYP010000003.1"/>
</dbReference>
<dbReference type="InterPro" id="IPR015422">
    <property type="entry name" value="PyrdxlP-dep_Trfase_small"/>
</dbReference>
<dbReference type="EMBL" id="JAROYP010000003">
    <property type="protein sequence ID" value="MDH5160522.1"/>
    <property type="molecule type" value="Genomic_DNA"/>
</dbReference>
<dbReference type="InterPro" id="IPR004839">
    <property type="entry name" value="Aminotransferase_I/II_large"/>
</dbReference>
<keyword evidence="3 10" id="KW-0032">Aminotransferase</keyword>
<dbReference type="FunFam" id="3.40.640.10:FF:000023">
    <property type="entry name" value="Transcriptional regulator, GntR family"/>
    <property type="match status" value="1"/>
</dbReference>
<proteinExistence type="inferred from homology"/>
<dbReference type="GO" id="GO:0003700">
    <property type="term" value="F:DNA-binding transcription factor activity"/>
    <property type="evidence" value="ECO:0007669"/>
    <property type="project" value="InterPro"/>
</dbReference>
<protein>
    <submittedName>
        <fullName evidence="10">PLP-dependent aminotransferase family protein</fullName>
    </submittedName>
</protein>
<keyword evidence="8" id="KW-0804">Transcription</keyword>
<dbReference type="PRINTS" id="PR00035">
    <property type="entry name" value="HTHGNTR"/>
</dbReference>
<dbReference type="Gene3D" id="1.10.10.10">
    <property type="entry name" value="Winged helix-like DNA-binding domain superfamily/Winged helix DNA-binding domain"/>
    <property type="match status" value="1"/>
</dbReference>
<evidence type="ECO:0000256" key="3">
    <source>
        <dbReference type="ARBA" id="ARBA00022576"/>
    </source>
</evidence>
<comment type="caution">
    <text evidence="10">The sequence shown here is derived from an EMBL/GenBank/DDBJ whole genome shotgun (WGS) entry which is preliminary data.</text>
</comment>
<evidence type="ECO:0000313" key="10">
    <source>
        <dbReference type="EMBL" id="MDH5160522.1"/>
    </source>
</evidence>
<keyword evidence="4" id="KW-0808">Transferase</keyword>
<keyword evidence="7" id="KW-0238">DNA-binding</keyword>
<dbReference type="Proteomes" id="UP001159179">
    <property type="component" value="Unassembled WGS sequence"/>
</dbReference>
<keyword evidence="6" id="KW-0805">Transcription regulation</keyword>
<sequence>MFSTDWKPNKSSSVPLHKQITDFIKEKITNGEWTIGYKLPPQRTLAKELGVNRSTVVTAYDELIAEGLIEGKSGSGTRVVNNTWNLLVTKPPPDWNSYVKVGTHKPNLPTIQEINQAEFIPDIIRLGTGELSPNLIPSMTMKKIFHQLANRDISYGYEEPKGLLPLREQIANYLKTIGIYASPSSILIVSGALQALQLISVGLLHKGSTVLTEKPSYLHSLNVFQSAGMRLMGIPMDKEGIQANLVKQYKKQQKAALLYTIPSFHNPTGTLMTMERRKQLLDTCQQEQLPLIEDDVYRELWFDEHLPKPIKSFDKNGLVLYLGSLSKSLSPGLRIGWIVGPEPVVEHLADIKMQTDYGSSSLSQWAAVEWFSSGFYSKHLNEVREQLKIRRDFTLDTLNKYFSDLAVWQKPTGGFYIWLRLLPLIPMRKLFEIALSEGILLNPGNVYDHQAEQYLRISYSFAPLQEIHDGLKRLSKIVKMLANKGFY</sequence>
<feature type="domain" description="HTH gntR-type" evidence="9">
    <location>
        <begin position="14"/>
        <end position="82"/>
    </location>
</feature>
<dbReference type="InterPro" id="IPR051446">
    <property type="entry name" value="HTH_trans_reg/aminotransferase"/>
</dbReference>
<dbReference type="InterPro" id="IPR015424">
    <property type="entry name" value="PyrdxlP-dep_Trfase"/>
</dbReference>
<dbReference type="InterPro" id="IPR000524">
    <property type="entry name" value="Tscrpt_reg_HTH_GntR"/>
</dbReference>
<accession>A0AAW6SUI2</accession>
<evidence type="ECO:0000256" key="8">
    <source>
        <dbReference type="ARBA" id="ARBA00023163"/>
    </source>
</evidence>
<evidence type="ECO:0000259" key="9">
    <source>
        <dbReference type="PROSITE" id="PS50949"/>
    </source>
</evidence>
<dbReference type="InterPro" id="IPR036390">
    <property type="entry name" value="WH_DNA-bd_sf"/>
</dbReference>
<dbReference type="InterPro" id="IPR015421">
    <property type="entry name" value="PyrdxlP-dep_Trfase_major"/>
</dbReference>
<dbReference type="PROSITE" id="PS50949">
    <property type="entry name" value="HTH_GNTR"/>
    <property type="match status" value="1"/>
</dbReference>
<dbReference type="CDD" id="cd00609">
    <property type="entry name" value="AAT_like"/>
    <property type="match status" value="1"/>
</dbReference>
<dbReference type="GO" id="GO:0003677">
    <property type="term" value="F:DNA binding"/>
    <property type="evidence" value="ECO:0007669"/>
    <property type="project" value="UniProtKB-KW"/>
</dbReference>
<dbReference type="Pfam" id="PF00155">
    <property type="entry name" value="Aminotran_1_2"/>
    <property type="match status" value="1"/>
</dbReference>
<dbReference type="AlphaFoldDB" id="A0AAW6SUI2"/>
<evidence type="ECO:0000256" key="5">
    <source>
        <dbReference type="ARBA" id="ARBA00022898"/>
    </source>
</evidence>
<dbReference type="Gene3D" id="3.90.1150.10">
    <property type="entry name" value="Aspartate Aminotransferase, domain 1"/>
    <property type="match status" value="1"/>
</dbReference>
<organism evidence="10 11">
    <name type="scientific">Heyndrickxia oleronia</name>
    <dbReference type="NCBI Taxonomy" id="38875"/>
    <lineage>
        <taxon>Bacteria</taxon>
        <taxon>Bacillati</taxon>
        <taxon>Bacillota</taxon>
        <taxon>Bacilli</taxon>
        <taxon>Bacillales</taxon>
        <taxon>Bacillaceae</taxon>
        <taxon>Heyndrickxia</taxon>
    </lineage>
</organism>
<dbReference type="GO" id="GO:0030170">
    <property type="term" value="F:pyridoxal phosphate binding"/>
    <property type="evidence" value="ECO:0007669"/>
    <property type="project" value="InterPro"/>
</dbReference>
<comment type="similarity">
    <text evidence="2">In the C-terminal section; belongs to the class-I pyridoxal-phosphate-dependent aminotransferase family.</text>
</comment>
<dbReference type="CDD" id="cd07377">
    <property type="entry name" value="WHTH_GntR"/>
    <property type="match status" value="1"/>
</dbReference>
<evidence type="ECO:0000256" key="6">
    <source>
        <dbReference type="ARBA" id="ARBA00023015"/>
    </source>
</evidence>
<keyword evidence="5" id="KW-0663">Pyridoxal phosphate</keyword>
<reference evidence="10" key="1">
    <citation type="submission" date="2023-03" db="EMBL/GenBank/DDBJ databases">
        <title>Bacterial isolates from washroom surfaces on a university campus.</title>
        <authorList>
            <person name="Holman D.B."/>
            <person name="Gzyl K.E."/>
            <person name="Taheri A.E."/>
        </authorList>
    </citation>
    <scope>NUCLEOTIDE SEQUENCE</scope>
    <source>
        <strain evidence="10">RD03</strain>
    </source>
</reference>
<comment type="cofactor">
    <cofactor evidence="1">
        <name>pyridoxal 5'-phosphate</name>
        <dbReference type="ChEBI" id="CHEBI:597326"/>
    </cofactor>
</comment>
<name>A0AAW6SUI2_9BACI</name>
<gene>
    <name evidence="10" type="ORF">P5X88_06200</name>
</gene>